<dbReference type="GO" id="GO:0120013">
    <property type="term" value="F:lipid transfer activity"/>
    <property type="evidence" value="ECO:0007669"/>
    <property type="project" value="EnsemblFungi"/>
</dbReference>
<feature type="transmembrane region" description="Helical" evidence="9">
    <location>
        <begin position="6"/>
        <end position="26"/>
    </location>
</feature>
<protein>
    <recommendedName>
        <fullName evidence="10">SMP-LTD domain-containing protein</fullName>
    </recommendedName>
</protein>
<dbReference type="InterPro" id="IPR019411">
    <property type="entry name" value="MMM1_dom"/>
</dbReference>
<dbReference type="PANTHER" id="PTHR13466">
    <property type="entry name" value="TEX2 PROTEIN-RELATED"/>
    <property type="match status" value="1"/>
</dbReference>
<evidence type="ECO:0000256" key="2">
    <source>
        <dbReference type="ARBA" id="ARBA00022448"/>
    </source>
</evidence>
<evidence type="ECO:0000313" key="12">
    <source>
        <dbReference type="Proteomes" id="UP000095023"/>
    </source>
</evidence>
<dbReference type="EMBL" id="KV453842">
    <property type="protein sequence ID" value="ODV90301.1"/>
    <property type="molecule type" value="Genomic_DNA"/>
</dbReference>
<dbReference type="InterPro" id="IPR031468">
    <property type="entry name" value="SMP_LBD"/>
</dbReference>
<dbReference type="AlphaFoldDB" id="A0A1E4TEV3"/>
<gene>
    <name evidence="11" type="ORF">CANCADRAFT_13135</name>
</gene>
<keyword evidence="12" id="KW-1185">Reference proteome</keyword>
<dbReference type="GO" id="GO:0045040">
    <property type="term" value="P:protein insertion into mitochondrial outer membrane"/>
    <property type="evidence" value="ECO:0007669"/>
    <property type="project" value="EnsemblFungi"/>
</dbReference>
<evidence type="ECO:0000256" key="5">
    <source>
        <dbReference type="ARBA" id="ARBA00022989"/>
    </source>
</evidence>
<evidence type="ECO:0000256" key="8">
    <source>
        <dbReference type="ARBA" id="ARBA00023136"/>
    </source>
</evidence>
<evidence type="ECO:0000256" key="4">
    <source>
        <dbReference type="ARBA" id="ARBA00022824"/>
    </source>
</evidence>
<organism evidence="11 12">
    <name type="scientific">Tortispora caseinolytica NRRL Y-17796</name>
    <dbReference type="NCBI Taxonomy" id="767744"/>
    <lineage>
        <taxon>Eukaryota</taxon>
        <taxon>Fungi</taxon>
        <taxon>Dikarya</taxon>
        <taxon>Ascomycota</taxon>
        <taxon>Saccharomycotina</taxon>
        <taxon>Trigonopsidomycetes</taxon>
        <taxon>Trigonopsidales</taxon>
        <taxon>Trigonopsidaceae</taxon>
        <taxon>Tortispora</taxon>
    </lineage>
</organism>
<evidence type="ECO:0000256" key="9">
    <source>
        <dbReference type="SAM" id="Phobius"/>
    </source>
</evidence>
<keyword evidence="7" id="KW-0446">Lipid-binding</keyword>
<dbReference type="InterPro" id="IPR027537">
    <property type="entry name" value="Mmm1"/>
</dbReference>
<dbReference type="Proteomes" id="UP000095023">
    <property type="component" value="Unassembled WGS sequence"/>
</dbReference>
<comment type="subcellular location">
    <subcellularLocation>
        <location evidence="1">Endoplasmic reticulum membrane</location>
    </subcellularLocation>
</comment>
<dbReference type="GO" id="GO:0070096">
    <property type="term" value="P:mitochondrial outer membrane translocase complex assembly"/>
    <property type="evidence" value="ECO:0007669"/>
    <property type="project" value="EnsemblFungi"/>
</dbReference>
<feature type="non-terminal residue" evidence="11">
    <location>
        <position position="318"/>
    </location>
</feature>
<dbReference type="Pfam" id="PF10296">
    <property type="entry name" value="MMM1"/>
    <property type="match status" value="1"/>
</dbReference>
<dbReference type="GO" id="GO:0032865">
    <property type="term" value="C:ERMES complex"/>
    <property type="evidence" value="ECO:0007669"/>
    <property type="project" value="EnsemblFungi"/>
</dbReference>
<keyword evidence="2" id="KW-0813">Transport</keyword>
<name>A0A1E4TEV3_9ASCO</name>
<dbReference type="GO" id="GO:0008289">
    <property type="term" value="F:lipid binding"/>
    <property type="evidence" value="ECO:0007669"/>
    <property type="project" value="UniProtKB-KW"/>
</dbReference>
<keyword evidence="8 9" id="KW-0472">Membrane</keyword>
<evidence type="ECO:0000256" key="6">
    <source>
        <dbReference type="ARBA" id="ARBA00023055"/>
    </source>
</evidence>
<keyword evidence="4" id="KW-0256">Endoplasmic reticulum</keyword>
<dbReference type="PROSITE" id="PS51847">
    <property type="entry name" value="SMP"/>
    <property type="match status" value="1"/>
</dbReference>
<feature type="non-terminal residue" evidence="11">
    <location>
        <position position="1"/>
    </location>
</feature>
<reference evidence="12" key="1">
    <citation type="submission" date="2016-02" db="EMBL/GenBank/DDBJ databases">
        <title>Comparative genomics of biotechnologically important yeasts.</title>
        <authorList>
            <consortium name="DOE Joint Genome Institute"/>
            <person name="Riley R."/>
            <person name="Haridas S."/>
            <person name="Wolfe K.H."/>
            <person name="Lopes M.R."/>
            <person name="Hittinger C.T."/>
            <person name="Goker M."/>
            <person name="Salamov A."/>
            <person name="Wisecaver J."/>
            <person name="Long T.M."/>
            <person name="Aerts A.L."/>
            <person name="Barry K."/>
            <person name="Choi C."/>
            <person name="Clum A."/>
            <person name="Coughlan A.Y."/>
            <person name="Deshpande S."/>
            <person name="Douglass A.P."/>
            <person name="Hanson S.J."/>
            <person name="Klenk H.-P."/>
            <person name="Labutti K."/>
            <person name="Lapidus A."/>
            <person name="Lindquist E."/>
            <person name="Lipzen A."/>
            <person name="Meier-Kolthoff J.P."/>
            <person name="Ohm R.A."/>
            <person name="Otillar R.P."/>
            <person name="Pangilinan J."/>
            <person name="Peng Y."/>
            <person name="Rokas A."/>
            <person name="Rosa C.A."/>
            <person name="Scheuner C."/>
            <person name="Sibirny A.A."/>
            <person name="Slot J.C."/>
            <person name="Stielow J.B."/>
            <person name="Sun H."/>
            <person name="Kurtzman C.P."/>
            <person name="Blackwell M."/>
            <person name="Jeffries T.W."/>
            <person name="Grigoriev I.V."/>
        </authorList>
    </citation>
    <scope>NUCLEOTIDE SEQUENCE [LARGE SCALE GENOMIC DNA]</scope>
    <source>
        <strain evidence="12">NRRL Y-17796</strain>
    </source>
</reference>
<dbReference type="GO" id="GO:0015917">
    <property type="term" value="P:aminophospholipid transport"/>
    <property type="evidence" value="ECO:0007669"/>
    <property type="project" value="EnsemblFungi"/>
</dbReference>
<dbReference type="GO" id="GO:1990456">
    <property type="term" value="P:mitochondrion-endoplasmic reticulum membrane tethering"/>
    <property type="evidence" value="ECO:0007669"/>
    <property type="project" value="EnsemblFungi"/>
</dbReference>
<evidence type="ECO:0000259" key="10">
    <source>
        <dbReference type="PROSITE" id="PS51847"/>
    </source>
</evidence>
<evidence type="ECO:0000256" key="7">
    <source>
        <dbReference type="ARBA" id="ARBA00023121"/>
    </source>
</evidence>
<evidence type="ECO:0000313" key="11">
    <source>
        <dbReference type="EMBL" id="ODV90301.1"/>
    </source>
</evidence>
<keyword evidence="3 9" id="KW-0812">Transmembrane</keyword>
<proteinExistence type="inferred from homology"/>
<accession>A0A1E4TEV3</accession>
<dbReference type="GO" id="GO:0005789">
    <property type="term" value="C:endoplasmic reticulum membrane"/>
    <property type="evidence" value="ECO:0007669"/>
    <property type="project" value="UniProtKB-SubCell"/>
</dbReference>
<dbReference type="PANTHER" id="PTHR13466:SF0">
    <property type="entry name" value="SMP-LTD DOMAIN-CONTAINING PROTEIN"/>
    <property type="match status" value="1"/>
</dbReference>
<keyword evidence="5 9" id="KW-1133">Transmembrane helix</keyword>
<evidence type="ECO:0000256" key="3">
    <source>
        <dbReference type="ARBA" id="ARBA00022692"/>
    </source>
</evidence>
<sequence>WYFTEGLIIGQLSMVLLVIAFIRFFIFTDVPDPTPSFFSYLIPNLRSFQLGSTLYFPFSNEPAKPADVAVPEQETNRRVANAAPSVLRRTPKMSAADILEKTYYNVSEHTSESLDWLNVLLAQSIAKLRDDAQQDNNILKSLNNFLNNEQFTPSFVSTINITELSIGDDFPIFSNCRICPSRDDATQLEALMDVDLIDSITLGIETRLLLNFPAPFMAALPVSLAVTLSRFSGTLTASLKHATDDGQTAFTFSFRPDYQVEFSVRSLIGSRSRIQDVPKISQIVESRIKKWFNERCVQPRFQEISLPSMWPRSKNTRQ</sequence>
<dbReference type="OrthoDB" id="5599157at2759"/>
<keyword evidence="6" id="KW-0445">Lipid transport</keyword>
<dbReference type="CDD" id="cd21671">
    <property type="entry name" value="SMP_Mmm1"/>
    <property type="match status" value="1"/>
</dbReference>
<dbReference type="HAMAP" id="MF_03103">
    <property type="entry name" value="Mmm1"/>
    <property type="match status" value="1"/>
</dbReference>
<evidence type="ECO:0000256" key="1">
    <source>
        <dbReference type="ARBA" id="ARBA00004586"/>
    </source>
</evidence>
<feature type="domain" description="SMP-LTD" evidence="10">
    <location>
        <begin position="110"/>
        <end position="307"/>
    </location>
</feature>